<evidence type="ECO:0000313" key="2">
    <source>
        <dbReference type="EMBL" id="KAL0832917.1"/>
    </source>
</evidence>
<gene>
    <name evidence="2" type="ORF">ABMA28_001061</name>
</gene>
<organism evidence="2 3">
    <name type="scientific">Loxostege sticticalis</name>
    <name type="common">Beet webworm moth</name>
    <dbReference type="NCBI Taxonomy" id="481309"/>
    <lineage>
        <taxon>Eukaryota</taxon>
        <taxon>Metazoa</taxon>
        <taxon>Ecdysozoa</taxon>
        <taxon>Arthropoda</taxon>
        <taxon>Hexapoda</taxon>
        <taxon>Insecta</taxon>
        <taxon>Pterygota</taxon>
        <taxon>Neoptera</taxon>
        <taxon>Endopterygota</taxon>
        <taxon>Lepidoptera</taxon>
        <taxon>Glossata</taxon>
        <taxon>Ditrysia</taxon>
        <taxon>Pyraloidea</taxon>
        <taxon>Crambidae</taxon>
        <taxon>Pyraustinae</taxon>
        <taxon>Loxostege</taxon>
    </lineage>
</organism>
<evidence type="ECO:0000256" key="1">
    <source>
        <dbReference type="SAM" id="SignalP"/>
    </source>
</evidence>
<accession>A0ABD0T4G0</accession>
<comment type="caution">
    <text evidence="2">The sequence shown here is derived from an EMBL/GenBank/DDBJ whole genome shotgun (WGS) entry which is preliminary data.</text>
</comment>
<sequence length="123" mass="13427">MPSHTAIILIATLIAQAICLPQVKRKIDNPTTIRSPANLSLEELKFIIGVRNGDDVTPPKTMTPCARAILGCCNGTVMNESCSESLNCGAYFFDVNPCSEKFVVDALNAARTFYEQFNTNNIN</sequence>
<name>A0ABD0T4G0_LOXSC</name>
<dbReference type="Proteomes" id="UP001549921">
    <property type="component" value="Unassembled WGS sequence"/>
</dbReference>
<proteinExistence type="predicted"/>
<keyword evidence="1" id="KW-0732">Signal</keyword>
<protein>
    <submittedName>
        <fullName evidence="2">Uncharacterized protein</fullName>
    </submittedName>
</protein>
<reference evidence="2 3" key="1">
    <citation type="submission" date="2024-06" db="EMBL/GenBank/DDBJ databases">
        <title>A chromosome-level genome assembly of beet webworm, Loxostege sticticalis.</title>
        <authorList>
            <person name="Zhang Y."/>
        </authorList>
    </citation>
    <scope>NUCLEOTIDE SEQUENCE [LARGE SCALE GENOMIC DNA]</scope>
    <source>
        <strain evidence="2">AQ028</strain>
        <tissue evidence="2">Male pupae</tissue>
    </source>
</reference>
<evidence type="ECO:0000313" key="3">
    <source>
        <dbReference type="Proteomes" id="UP001549921"/>
    </source>
</evidence>
<feature type="chain" id="PRO_5044807562" evidence="1">
    <location>
        <begin position="20"/>
        <end position="123"/>
    </location>
</feature>
<dbReference type="EMBL" id="JBEDNZ010000010">
    <property type="protein sequence ID" value="KAL0832917.1"/>
    <property type="molecule type" value="Genomic_DNA"/>
</dbReference>
<feature type="signal peptide" evidence="1">
    <location>
        <begin position="1"/>
        <end position="19"/>
    </location>
</feature>
<dbReference type="AlphaFoldDB" id="A0ABD0T4G0"/>